<proteinExistence type="inferred from homology"/>
<feature type="region of interest" description="Disordered" evidence="4">
    <location>
        <begin position="356"/>
        <end position="380"/>
    </location>
</feature>
<dbReference type="InterPro" id="IPR045247">
    <property type="entry name" value="Oye-like"/>
</dbReference>
<reference evidence="6" key="1">
    <citation type="submission" date="2021-05" db="EMBL/GenBank/DDBJ databases">
        <authorList>
            <person name="Pietrasiak N."/>
            <person name="Ward R."/>
            <person name="Stajich J.E."/>
            <person name="Kurbessoian T."/>
        </authorList>
    </citation>
    <scope>NUCLEOTIDE SEQUENCE</scope>
    <source>
        <strain evidence="6">GSE-TBD4-15B</strain>
    </source>
</reference>
<dbReference type="AlphaFoldDB" id="A0A951U5X8"/>
<keyword evidence="3" id="KW-0560">Oxidoreductase</keyword>
<dbReference type="Gene3D" id="3.20.20.70">
    <property type="entry name" value="Aldolase class I"/>
    <property type="match status" value="1"/>
</dbReference>
<dbReference type="InterPro" id="IPR001155">
    <property type="entry name" value="OxRdtase_FMN_N"/>
</dbReference>
<feature type="domain" description="NADH:flavin oxidoreductase/NADH oxidase N-terminal" evidence="5">
    <location>
        <begin position="4"/>
        <end position="335"/>
    </location>
</feature>
<evidence type="ECO:0000313" key="7">
    <source>
        <dbReference type="Proteomes" id="UP000707356"/>
    </source>
</evidence>
<organism evidence="6 7">
    <name type="scientific">Pegethrix bostrychoides GSE-TBD4-15B</name>
    <dbReference type="NCBI Taxonomy" id="2839662"/>
    <lineage>
        <taxon>Bacteria</taxon>
        <taxon>Bacillati</taxon>
        <taxon>Cyanobacteriota</taxon>
        <taxon>Cyanophyceae</taxon>
        <taxon>Oculatellales</taxon>
        <taxon>Oculatellaceae</taxon>
        <taxon>Pegethrix</taxon>
    </lineage>
</organism>
<accession>A0A951U5X8</accession>
<protein>
    <submittedName>
        <fullName evidence="6">Alkene reductase</fullName>
    </submittedName>
</protein>
<sequence length="380" mass="41460">MTTDLFSPIQLGRYHLPNRIIMAPLTRNRAGAGNVPQALNVLYYEQRASAGLIISEATQISPHGVGYPATPGIHSAEQIAGWKQVTQAVHAKGGRIFLQLWHTGRISHPSLLPNGEQPVSASAIAAEGMASTYEGEQPFVAPRALETTEIPTIIEMYRQGAANALEAGFDGVEVHNANGYLLDQFLRDGVNQRTDAYGGSIANRARLPLAVLEAVIEVWGADRVGIRLSPSSTFNSMSDSDPEQHFGYFVEQLNRYNLAYLHLLEPSESDLRHGGKPVPTSYFRPLYHGNLMVNWDYDFAQGQAVIANGEADLVSYGKLFISNPDLPERFRRNAPLTPFDPATFYGGGAVGYTDYPSLPDSSVPDSSLQDSSLQEQQISS</sequence>
<dbReference type="Proteomes" id="UP000707356">
    <property type="component" value="Unassembled WGS sequence"/>
</dbReference>
<name>A0A951U5X8_9CYAN</name>
<dbReference type="PANTHER" id="PTHR22893:SF98">
    <property type="entry name" value="OXIDOREDUCTASE"/>
    <property type="match status" value="1"/>
</dbReference>
<evidence type="ECO:0000256" key="4">
    <source>
        <dbReference type="SAM" id="MobiDB-lite"/>
    </source>
</evidence>
<comment type="caution">
    <text evidence="6">The sequence shown here is derived from an EMBL/GenBank/DDBJ whole genome shotgun (WGS) entry which is preliminary data.</text>
</comment>
<gene>
    <name evidence="6" type="ORF">KME07_18080</name>
</gene>
<dbReference type="SUPFAM" id="SSF51395">
    <property type="entry name" value="FMN-linked oxidoreductases"/>
    <property type="match status" value="1"/>
</dbReference>
<reference evidence="6" key="2">
    <citation type="journal article" date="2022" name="Microbiol. Resour. Announc.">
        <title>Metagenome Sequencing to Explore Phylogenomics of Terrestrial Cyanobacteria.</title>
        <authorList>
            <person name="Ward R.D."/>
            <person name="Stajich J.E."/>
            <person name="Johansen J.R."/>
            <person name="Huntemann M."/>
            <person name="Clum A."/>
            <person name="Foster B."/>
            <person name="Foster B."/>
            <person name="Roux S."/>
            <person name="Palaniappan K."/>
            <person name="Varghese N."/>
            <person name="Mukherjee S."/>
            <person name="Reddy T.B.K."/>
            <person name="Daum C."/>
            <person name="Copeland A."/>
            <person name="Chen I.A."/>
            <person name="Ivanova N.N."/>
            <person name="Kyrpides N.C."/>
            <person name="Shapiro N."/>
            <person name="Eloe-Fadrosh E.A."/>
            <person name="Pietrasiak N."/>
        </authorList>
    </citation>
    <scope>NUCLEOTIDE SEQUENCE</scope>
    <source>
        <strain evidence="6">GSE-TBD4-15B</strain>
    </source>
</reference>
<comment type="similarity">
    <text evidence="2">Belongs to the NADH:flavin oxidoreductase/NADH oxidase family.</text>
</comment>
<dbReference type="GO" id="GO:0016628">
    <property type="term" value="F:oxidoreductase activity, acting on the CH-CH group of donors, NAD or NADP as acceptor"/>
    <property type="evidence" value="ECO:0007669"/>
    <property type="project" value="UniProtKB-ARBA"/>
</dbReference>
<dbReference type="FunFam" id="3.20.20.70:FF:000059">
    <property type="entry name" value="N-ethylmaleimide reductase, FMN-linked"/>
    <property type="match status" value="1"/>
</dbReference>
<dbReference type="Pfam" id="PF00724">
    <property type="entry name" value="Oxidored_FMN"/>
    <property type="match status" value="1"/>
</dbReference>
<evidence type="ECO:0000256" key="3">
    <source>
        <dbReference type="ARBA" id="ARBA00023002"/>
    </source>
</evidence>
<evidence type="ECO:0000259" key="5">
    <source>
        <dbReference type="Pfam" id="PF00724"/>
    </source>
</evidence>
<dbReference type="GO" id="GO:0005829">
    <property type="term" value="C:cytosol"/>
    <property type="evidence" value="ECO:0007669"/>
    <property type="project" value="TreeGrafter"/>
</dbReference>
<evidence type="ECO:0000256" key="2">
    <source>
        <dbReference type="ARBA" id="ARBA00005979"/>
    </source>
</evidence>
<dbReference type="EMBL" id="JAHHHV010000075">
    <property type="protein sequence ID" value="MBW4467339.1"/>
    <property type="molecule type" value="Genomic_DNA"/>
</dbReference>
<comment type="cofactor">
    <cofactor evidence="1">
        <name>FMN</name>
        <dbReference type="ChEBI" id="CHEBI:58210"/>
    </cofactor>
</comment>
<evidence type="ECO:0000313" key="6">
    <source>
        <dbReference type="EMBL" id="MBW4467339.1"/>
    </source>
</evidence>
<evidence type="ECO:0000256" key="1">
    <source>
        <dbReference type="ARBA" id="ARBA00001917"/>
    </source>
</evidence>
<dbReference type="InterPro" id="IPR013785">
    <property type="entry name" value="Aldolase_TIM"/>
</dbReference>
<dbReference type="PANTHER" id="PTHR22893">
    <property type="entry name" value="NADH OXIDOREDUCTASE-RELATED"/>
    <property type="match status" value="1"/>
</dbReference>
<dbReference type="GO" id="GO:0010181">
    <property type="term" value="F:FMN binding"/>
    <property type="evidence" value="ECO:0007669"/>
    <property type="project" value="InterPro"/>
</dbReference>
<dbReference type="CDD" id="cd02933">
    <property type="entry name" value="OYE_like_FMN"/>
    <property type="match status" value="1"/>
</dbReference>